<feature type="region of interest" description="Disordered" evidence="1">
    <location>
        <begin position="144"/>
        <end position="191"/>
    </location>
</feature>
<dbReference type="KEGG" id="more:E1B28_006239"/>
<gene>
    <name evidence="2" type="ORF">E1B28_006239</name>
</gene>
<feature type="compositionally biased region" description="Polar residues" evidence="1">
    <location>
        <begin position="166"/>
        <end position="175"/>
    </location>
</feature>
<feature type="region of interest" description="Disordered" evidence="1">
    <location>
        <begin position="470"/>
        <end position="506"/>
    </location>
</feature>
<dbReference type="GeneID" id="66075315"/>
<accession>A0A9P7S5F5</accession>
<feature type="compositionally biased region" description="Polar residues" evidence="1">
    <location>
        <begin position="295"/>
        <end position="306"/>
    </location>
</feature>
<feature type="compositionally biased region" description="Polar residues" evidence="1">
    <location>
        <begin position="146"/>
        <end position="158"/>
    </location>
</feature>
<organism evidence="2 3">
    <name type="scientific">Marasmius oreades</name>
    <name type="common">fairy-ring Marasmius</name>
    <dbReference type="NCBI Taxonomy" id="181124"/>
    <lineage>
        <taxon>Eukaryota</taxon>
        <taxon>Fungi</taxon>
        <taxon>Dikarya</taxon>
        <taxon>Basidiomycota</taxon>
        <taxon>Agaricomycotina</taxon>
        <taxon>Agaricomycetes</taxon>
        <taxon>Agaricomycetidae</taxon>
        <taxon>Agaricales</taxon>
        <taxon>Marasmiineae</taxon>
        <taxon>Marasmiaceae</taxon>
        <taxon>Marasmius</taxon>
    </lineage>
</organism>
<protein>
    <submittedName>
        <fullName evidence="2">Uncharacterized protein</fullName>
    </submittedName>
</protein>
<feature type="compositionally biased region" description="Low complexity" evidence="1">
    <location>
        <begin position="7"/>
        <end position="21"/>
    </location>
</feature>
<sequence>MAEIIRARNSSSSAPSRNPSPLQRRSHLSVSPRISTHSWVNSQLEAPPSGGESHHIQSSSQPQPPVSPRRGPLRMTNPDEDAYADLDEEYMNLEANVSGTNMGFQAGSGKLKKEQRAKKRRFVGGFVKGLRKFSGTVFGYGGNPNLRMTDTEPTTAQEDTLPRYASNPTTPVTAHTNERPRRPLPSTPHPDIVDGLPPALVSGPRRPPPPSFRITPPLPVSQQSSFTHISELPSNLSGPHVERASNTVVPIPMPAPAQPSDNVDTPIAPRRSTSYQSYSHLERSSHPTRIEVTDDQGTIGRSTSARSPGRQPSIPPIAVTPNVEPSRSRDYSHPASVLVRPLPTEDYRRMSKSITHNTVGSSSISYEPSFSTELSPIHGFFSTLWHMPWVATDRITVDYFPGMSRGAWEWKRIVVKPERPSDHDNAKEKTKVEYKPVVKPLKSWYTGVSPMSRGSMPGWARSVDPEVGGIDLLSSGTSATRSSVATSNGPGSPPPRTSRNRFSPHRESRRLFYSPHQYSFVDAITSTPPLRVKKKTRQEHRSRNGKHSSHRYDRPRRHRRTQDPSSILPPPVPPIPPAAYTHGYVPYQPSAPLYFLQSPTLGPVHPNVDPHSPPPAGNQAYQNQLSPLIMVPGIPTVVPFQGGSNADSTGTASPPGVAGRGAGGGYAFPGASSQFPGIFTYGGLSPSAPKPNPG</sequence>
<proteinExistence type="predicted"/>
<dbReference type="EMBL" id="CM032183">
    <property type="protein sequence ID" value="KAG7095500.1"/>
    <property type="molecule type" value="Genomic_DNA"/>
</dbReference>
<keyword evidence="3" id="KW-1185">Reference proteome</keyword>
<evidence type="ECO:0000313" key="2">
    <source>
        <dbReference type="EMBL" id="KAG7095500.1"/>
    </source>
</evidence>
<dbReference type="RefSeq" id="XP_043011970.1">
    <property type="nucleotide sequence ID" value="XM_043150880.1"/>
</dbReference>
<name>A0A9P7S5F5_9AGAR</name>
<evidence type="ECO:0000256" key="1">
    <source>
        <dbReference type="SAM" id="MobiDB-lite"/>
    </source>
</evidence>
<reference evidence="2" key="1">
    <citation type="journal article" date="2021" name="Genome Biol. Evol.">
        <title>The assembled and annotated genome of the fairy-ring fungus Marasmius oreades.</title>
        <authorList>
            <person name="Hiltunen M."/>
            <person name="Ament-Velasquez S.L."/>
            <person name="Johannesson H."/>
        </authorList>
    </citation>
    <scope>NUCLEOTIDE SEQUENCE</scope>
    <source>
        <strain evidence="2">03SP1</strain>
    </source>
</reference>
<dbReference type="AlphaFoldDB" id="A0A9P7S5F5"/>
<dbReference type="Proteomes" id="UP001049176">
    <property type="component" value="Chromosome 3"/>
</dbReference>
<feature type="region of interest" description="Disordered" evidence="1">
    <location>
        <begin position="1"/>
        <end position="79"/>
    </location>
</feature>
<evidence type="ECO:0000313" key="3">
    <source>
        <dbReference type="Proteomes" id="UP001049176"/>
    </source>
</evidence>
<feature type="region of interest" description="Disordered" evidence="1">
    <location>
        <begin position="253"/>
        <end position="333"/>
    </location>
</feature>
<feature type="compositionally biased region" description="Polar residues" evidence="1">
    <location>
        <begin position="474"/>
        <end position="490"/>
    </location>
</feature>
<feature type="compositionally biased region" description="Basic and acidic residues" evidence="1">
    <location>
        <begin position="280"/>
        <end position="292"/>
    </location>
</feature>
<feature type="compositionally biased region" description="Basic residues" evidence="1">
    <location>
        <begin position="531"/>
        <end position="560"/>
    </location>
</feature>
<dbReference type="OrthoDB" id="3058472at2759"/>
<feature type="region of interest" description="Disordered" evidence="1">
    <location>
        <begin position="524"/>
        <end position="572"/>
    </location>
</feature>
<feature type="compositionally biased region" description="Polar residues" evidence="1">
    <location>
        <begin position="28"/>
        <end position="44"/>
    </location>
</feature>
<comment type="caution">
    <text evidence="2">The sequence shown here is derived from an EMBL/GenBank/DDBJ whole genome shotgun (WGS) entry which is preliminary data.</text>
</comment>